<organism evidence="16 17">
    <name type="scientific">Scophthalmus maximus</name>
    <name type="common">Turbot</name>
    <name type="synonym">Psetta maxima</name>
    <dbReference type="NCBI Taxonomy" id="52904"/>
    <lineage>
        <taxon>Eukaryota</taxon>
        <taxon>Metazoa</taxon>
        <taxon>Chordata</taxon>
        <taxon>Craniata</taxon>
        <taxon>Vertebrata</taxon>
        <taxon>Euteleostomi</taxon>
        <taxon>Actinopterygii</taxon>
        <taxon>Neopterygii</taxon>
        <taxon>Teleostei</taxon>
        <taxon>Neoteleostei</taxon>
        <taxon>Acanthomorphata</taxon>
        <taxon>Carangaria</taxon>
        <taxon>Pleuronectiformes</taxon>
        <taxon>Pleuronectoidei</taxon>
        <taxon>Scophthalmidae</taxon>
        <taxon>Scophthalmus</taxon>
    </lineage>
</organism>
<sequence>MQILPPVLPARLNLAEHKAKCRWLQDLRLSHNAATPVFNPVLWRKTSLPNVLTLQCNVDRKMTPSQPPINLTVTMSFSKTRTRVAFSSVCNRCTSNFSTDSMLKQSFAQFTALTAFDSRALELRLLSATTSSSELRVANLMARTPHPVQEIDPVELLIDSSFVESISTSGPTLKFLTKLNCTEIIISRCLYAPALAGYTDDTVKLNNFLSTLIYNDCKCFVYLPEFYFYLLVCVFANDIALEQPPTIITHTSGPVIALPFDNSVTIGCEARGNPPPEWTKDGMDFTPPHITADKTHHTGGTFVLHNKHLFQFQGKYRCFAFNKLGTAMTEEIELMVPGLQHIDQDDRVSMDLDGNLYFSNALQKDSRRDYCCFVSFSKIRAIVQKTAMAVVVKSCEFVAAVKTLSQQSEAPPARIPGLLLPSGVQTEKVLLKGGDLRLECIPEGFPTPTVNWMKLGEKLPPRTTFNNFGKRLTIPAVDESDQGKYMCTARNSAGEAVHYFDVIVEEPPRWQTGPPRSQLTVIGSDVHVKCSVGGKPPPDITWRRNGEFFQDDPAGSRRVLDDTVVLHNARPEDSAVYQCEASSAHGSILANVNIMVTNVAPVILTSDYREYAVIVGGDVIMNCSVFSSPPPTISWAKDGSPETTKGERFFPLQNGALQIIRAEKDDSGEYVCAAFNMMGDSAVTAVLDVKDPTKIVAPPRDVQIVSGTTAQLMCQAEHDKSLRSTFEVVWRKDGEEIPLSFEENSRYVVDDGMLQIMNVNLSDQGIYSCIARTLLDEDSATALLTVLDVPDAPRNLQLSELQSPRNVSLSWVPGIDHNSSVTEFIVEYEESQWEPGRWRELQKVPGNQATAELALHGHLNYQFRVYAVNAVGPGPPSEPTERYKTPPAAPDRNPENIKIHGHLPHQMEISWEPLLPIEHNGPGLEYKVSYRKLGLEDHWKDHLVKRHSFVVRNTSTFVPYEIGIQSRNSHGWGPEPNVVTGYSGEDVPTAAPQDVAVEVINATVLRVSWTPVPPATVRGHLGGYNVHWSRKRSLLNPNRVFDDRQSLSFPGKRSNAIVPGLKPFAEYRLTVNVFNKKGNGPNSDPVTFNTPEGVPEQVPILTASNSQKDSVLLVWGPPLEANGILVGFLLKYHLINETTLEVVDSREMNITGADSTQWQLRGLEEGSLYRFHVSACTRAGCGPPLAQESATIAPERDGYWWISEAVNTSQSFHVIDGLRPGTVYTVRIMAKGLLDNASIFEDVVQTRVKGVESQQSNFSTHGWVIGTLCAVALLTLVTLMACFVRRNKGGKYAGTPPPRQRQDMFSMEKVKEKEDLHPDVESQGMNDDTFCEYSDSDEKPLKGSSLCSLNGNDTVGDSVSRDSLVDYADGEGEFNEDGSFIGEYSGPRHRGQIIKHGGIKMTQMRSRQVLPEDWKGQYIPVIHISVKTMVRRSEFTLQLPGKDEAALRNQYSSKAGESYGCAHSQYIDGCNGEVEQVALTTSSGAPRKGTCVLADGVFTTVTKQ</sequence>
<dbReference type="FunFam" id="2.60.40.10:FF:000005">
    <property type="entry name" value="Neuronal cell adhesion molecule"/>
    <property type="match status" value="1"/>
</dbReference>
<accession>A0A6A4SSJ0</accession>
<dbReference type="EMBL" id="VEVO01000010">
    <property type="protein sequence ID" value="KAF0036407.1"/>
    <property type="molecule type" value="Genomic_DNA"/>
</dbReference>
<evidence type="ECO:0000256" key="11">
    <source>
        <dbReference type="ARBA" id="ARBA00023319"/>
    </source>
</evidence>
<keyword evidence="7 13" id="KW-1133">Transmembrane helix</keyword>
<dbReference type="GO" id="GO:0098632">
    <property type="term" value="F:cell-cell adhesion mediator activity"/>
    <property type="evidence" value="ECO:0007669"/>
    <property type="project" value="TreeGrafter"/>
</dbReference>
<evidence type="ECO:0000256" key="5">
    <source>
        <dbReference type="ARBA" id="ARBA00022737"/>
    </source>
</evidence>
<dbReference type="InterPro" id="IPR026966">
    <property type="entry name" value="Neurofascin/L1/NrCAM_C"/>
</dbReference>
<feature type="domain" description="Fibronectin type-III" evidence="15">
    <location>
        <begin position="893"/>
        <end position="986"/>
    </location>
</feature>
<dbReference type="SMART" id="SM00409">
    <property type="entry name" value="IG"/>
    <property type="match status" value="5"/>
</dbReference>
<evidence type="ECO:0000259" key="15">
    <source>
        <dbReference type="PROSITE" id="PS50853"/>
    </source>
</evidence>
<dbReference type="GO" id="GO:0007420">
    <property type="term" value="P:brain development"/>
    <property type="evidence" value="ECO:0007669"/>
    <property type="project" value="TreeGrafter"/>
</dbReference>
<dbReference type="Pfam" id="PF13927">
    <property type="entry name" value="Ig_3"/>
    <property type="match status" value="2"/>
</dbReference>
<dbReference type="PROSITE" id="PS50835">
    <property type="entry name" value="IG_LIKE"/>
    <property type="match status" value="5"/>
</dbReference>
<dbReference type="SMART" id="SM00060">
    <property type="entry name" value="FN3"/>
    <property type="match status" value="4"/>
</dbReference>
<keyword evidence="8 13" id="KW-0472">Membrane</keyword>
<evidence type="ECO:0000256" key="13">
    <source>
        <dbReference type="SAM" id="Phobius"/>
    </source>
</evidence>
<dbReference type="GO" id="GO:0007411">
    <property type="term" value="P:axon guidance"/>
    <property type="evidence" value="ECO:0007669"/>
    <property type="project" value="TreeGrafter"/>
</dbReference>
<feature type="domain" description="Fibronectin type-III" evidence="15">
    <location>
        <begin position="792"/>
        <end position="888"/>
    </location>
</feature>
<evidence type="ECO:0000259" key="14">
    <source>
        <dbReference type="PROSITE" id="PS50835"/>
    </source>
</evidence>
<evidence type="ECO:0000256" key="1">
    <source>
        <dbReference type="ARBA" id="ARBA00004251"/>
    </source>
</evidence>
<dbReference type="Pfam" id="PF07679">
    <property type="entry name" value="I-set"/>
    <property type="match status" value="2"/>
</dbReference>
<feature type="domain" description="Fibronectin type-III" evidence="15">
    <location>
        <begin position="1094"/>
        <end position="1195"/>
    </location>
</feature>
<comment type="similarity">
    <text evidence="2">Belongs to the immunoglobulin superfamily. L1/neurofascin/NgCAM family.</text>
</comment>
<dbReference type="Pfam" id="PF00041">
    <property type="entry name" value="fn3"/>
    <property type="match status" value="4"/>
</dbReference>
<dbReference type="InterPro" id="IPR013098">
    <property type="entry name" value="Ig_I-set"/>
</dbReference>
<dbReference type="SUPFAM" id="SSF49265">
    <property type="entry name" value="Fibronectin type III"/>
    <property type="match status" value="3"/>
</dbReference>
<dbReference type="FunFam" id="2.60.40.10:FF:000057">
    <property type="entry name" value="neural cell adhesion molecule L1"/>
    <property type="match status" value="1"/>
</dbReference>
<comment type="caution">
    <text evidence="16">The sequence shown here is derived from an EMBL/GenBank/DDBJ whole genome shotgun (WGS) entry which is preliminary data.</text>
</comment>
<dbReference type="InterPro" id="IPR007110">
    <property type="entry name" value="Ig-like_dom"/>
</dbReference>
<feature type="domain" description="Ig-like" evidence="14">
    <location>
        <begin position="601"/>
        <end position="684"/>
    </location>
</feature>
<dbReference type="InterPro" id="IPR003961">
    <property type="entry name" value="FN3_dom"/>
</dbReference>
<evidence type="ECO:0000256" key="4">
    <source>
        <dbReference type="ARBA" id="ARBA00022692"/>
    </source>
</evidence>
<keyword evidence="3" id="KW-1003">Cell membrane</keyword>
<feature type="domain" description="Ig-like" evidence="14">
    <location>
        <begin position="692"/>
        <end position="785"/>
    </location>
</feature>
<evidence type="ECO:0000313" key="17">
    <source>
        <dbReference type="Proteomes" id="UP000438429"/>
    </source>
</evidence>
<evidence type="ECO:0000256" key="10">
    <source>
        <dbReference type="ARBA" id="ARBA00023180"/>
    </source>
</evidence>
<evidence type="ECO:0000256" key="8">
    <source>
        <dbReference type="ARBA" id="ARBA00023136"/>
    </source>
</evidence>
<dbReference type="FunFam" id="2.60.40.10:FF:000063">
    <property type="entry name" value="neural cell adhesion molecule L1"/>
    <property type="match status" value="1"/>
</dbReference>
<dbReference type="PANTHER" id="PTHR44170:SF45">
    <property type="entry name" value="NEURAL CELL ADHESION MOLECULE L1-LIKE PROTEIN ISOFORM X1"/>
    <property type="match status" value="1"/>
</dbReference>
<dbReference type="SMART" id="SM00408">
    <property type="entry name" value="IGc2"/>
    <property type="match status" value="5"/>
</dbReference>
<dbReference type="Proteomes" id="UP000438429">
    <property type="component" value="Unassembled WGS sequence"/>
</dbReference>
<dbReference type="PANTHER" id="PTHR44170">
    <property type="entry name" value="PROTEIN SIDEKICK"/>
    <property type="match status" value="1"/>
</dbReference>
<dbReference type="GO" id="GO:0005886">
    <property type="term" value="C:plasma membrane"/>
    <property type="evidence" value="ECO:0007669"/>
    <property type="project" value="UniProtKB-SubCell"/>
</dbReference>
<keyword evidence="4 13" id="KW-0812">Transmembrane</keyword>
<comment type="subcellular location">
    <subcellularLocation>
        <location evidence="1">Cell membrane</location>
        <topology evidence="1">Single-pass type I membrane protein</topology>
    </subcellularLocation>
</comment>
<keyword evidence="5" id="KW-0677">Repeat</keyword>
<evidence type="ECO:0000256" key="6">
    <source>
        <dbReference type="ARBA" id="ARBA00022889"/>
    </source>
</evidence>
<dbReference type="InterPro" id="IPR013783">
    <property type="entry name" value="Ig-like_fold"/>
</dbReference>
<evidence type="ECO:0000313" key="16">
    <source>
        <dbReference type="EMBL" id="KAF0036407.1"/>
    </source>
</evidence>
<proteinExistence type="inferred from homology"/>
<evidence type="ECO:0000256" key="7">
    <source>
        <dbReference type="ARBA" id="ARBA00022989"/>
    </source>
</evidence>
<dbReference type="InterPro" id="IPR036179">
    <property type="entry name" value="Ig-like_dom_sf"/>
</dbReference>
<dbReference type="GO" id="GO:0030424">
    <property type="term" value="C:axon"/>
    <property type="evidence" value="ECO:0007669"/>
    <property type="project" value="TreeGrafter"/>
</dbReference>
<feature type="transmembrane region" description="Helical" evidence="13">
    <location>
        <begin position="1263"/>
        <end position="1284"/>
    </location>
</feature>
<keyword evidence="9" id="KW-1015">Disulfide bond</keyword>
<gene>
    <name evidence="16" type="ORF">F2P81_011719</name>
</gene>
<evidence type="ECO:0000256" key="9">
    <source>
        <dbReference type="ARBA" id="ARBA00023157"/>
    </source>
</evidence>
<dbReference type="CDD" id="cd00063">
    <property type="entry name" value="FN3"/>
    <property type="match status" value="4"/>
</dbReference>
<dbReference type="Pfam" id="PF13882">
    <property type="entry name" value="Bravo_FIGEY"/>
    <property type="match status" value="1"/>
</dbReference>
<dbReference type="FunFam" id="2.60.40.10:FF:000363">
    <property type="entry name" value="neurofascin isoform X1"/>
    <property type="match status" value="1"/>
</dbReference>
<dbReference type="PROSITE" id="PS50853">
    <property type="entry name" value="FN3"/>
    <property type="match status" value="4"/>
</dbReference>
<protein>
    <recommendedName>
        <fullName evidence="18">Neural cell adhesion molecule L1-like protein</fullName>
    </recommendedName>
</protein>
<evidence type="ECO:0000256" key="12">
    <source>
        <dbReference type="SAM" id="MobiDB-lite"/>
    </source>
</evidence>
<dbReference type="InterPro" id="IPR003598">
    <property type="entry name" value="Ig_sub2"/>
</dbReference>
<evidence type="ECO:0000256" key="3">
    <source>
        <dbReference type="ARBA" id="ARBA00022475"/>
    </source>
</evidence>
<evidence type="ECO:0000256" key="2">
    <source>
        <dbReference type="ARBA" id="ARBA00008588"/>
    </source>
</evidence>
<evidence type="ECO:0008006" key="18">
    <source>
        <dbReference type="Google" id="ProtNLM"/>
    </source>
</evidence>
<keyword evidence="11" id="KW-0393">Immunoglobulin domain</keyword>
<feature type="domain" description="Ig-like" evidence="14">
    <location>
        <begin position="245"/>
        <end position="335"/>
    </location>
</feature>
<feature type="domain" description="Fibronectin type-III" evidence="15">
    <location>
        <begin position="991"/>
        <end position="1093"/>
    </location>
</feature>
<dbReference type="InterPro" id="IPR003599">
    <property type="entry name" value="Ig_sub"/>
</dbReference>
<feature type="domain" description="Ig-like" evidence="14">
    <location>
        <begin position="508"/>
        <end position="595"/>
    </location>
</feature>
<name>A0A6A4SSJ0_SCOMX</name>
<keyword evidence="10" id="KW-0325">Glycoprotein</keyword>
<dbReference type="InterPro" id="IPR036116">
    <property type="entry name" value="FN3_sf"/>
</dbReference>
<dbReference type="FunFam" id="2.60.40.10:FF:000367">
    <property type="entry name" value="Neural cell adhesion molecule L1-like protein"/>
    <property type="match status" value="1"/>
</dbReference>
<feature type="region of interest" description="Disordered" evidence="12">
    <location>
        <begin position="1310"/>
        <end position="1336"/>
    </location>
</feature>
<reference evidence="16 17" key="1">
    <citation type="submission" date="2019-06" db="EMBL/GenBank/DDBJ databases">
        <title>Draft genomes of female and male turbot (Scophthalmus maximus).</title>
        <authorList>
            <person name="Xu H."/>
            <person name="Xu X.-W."/>
            <person name="Shao C."/>
            <person name="Chen S."/>
        </authorList>
    </citation>
    <scope>NUCLEOTIDE SEQUENCE [LARGE SCALE GENOMIC DNA]</scope>
    <source>
        <strain evidence="16">Ysfricsl-2016a</strain>
        <tissue evidence="16">Blood</tissue>
    </source>
</reference>
<dbReference type="SUPFAM" id="SSF48726">
    <property type="entry name" value="Immunoglobulin"/>
    <property type="match status" value="5"/>
</dbReference>
<feature type="compositionally biased region" description="Basic and acidic residues" evidence="12">
    <location>
        <begin position="1310"/>
        <end position="1320"/>
    </location>
</feature>
<dbReference type="Gene3D" id="2.60.40.10">
    <property type="entry name" value="Immunoglobulins"/>
    <property type="match status" value="10"/>
</dbReference>
<keyword evidence="6" id="KW-0130">Cell adhesion</keyword>
<feature type="domain" description="Ig-like" evidence="14">
    <location>
        <begin position="416"/>
        <end position="498"/>
    </location>
</feature>